<name>A0A544Y7I8_9ACTN</name>
<dbReference type="RefSeq" id="WP_142624735.1">
    <property type="nucleotide sequence ID" value="NZ_VIRM01000068.1"/>
</dbReference>
<evidence type="ECO:0000259" key="2">
    <source>
        <dbReference type="Pfam" id="PF04149"/>
    </source>
</evidence>
<dbReference type="Proteomes" id="UP000316541">
    <property type="component" value="Unassembled WGS sequence"/>
</dbReference>
<protein>
    <submittedName>
        <fullName evidence="3">DUF397 domain-containing protein</fullName>
    </submittedName>
</protein>
<accession>A0A544Y7I8</accession>
<dbReference type="Pfam" id="PF04149">
    <property type="entry name" value="DUF397"/>
    <property type="match status" value="1"/>
</dbReference>
<dbReference type="EMBL" id="VIRM01000068">
    <property type="protein sequence ID" value="TQS12735.1"/>
    <property type="molecule type" value="Genomic_DNA"/>
</dbReference>
<organism evidence="3 4">
    <name type="scientific">Microbispora hainanensis</name>
    <dbReference type="NCBI Taxonomy" id="568844"/>
    <lineage>
        <taxon>Bacteria</taxon>
        <taxon>Bacillati</taxon>
        <taxon>Actinomycetota</taxon>
        <taxon>Actinomycetes</taxon>
        <taxon>Streptosporangiales</taxon>
        <taxon>Streptosporangiaceae</taxon>
        <taxon>Microbispora</taxon>
    </lineage>
</organism>
<reference evidence="3 4" key="1">
    <citation type="submission" date="2019-07" db="EMBL/GenBank/DDBJ databases">
        <title>Microbispora hainanensis DSM 45428.</title>
        <authorList>
            <person name="Thawai C."/>
        </authorList>
    </citation>
    <scope>NUCLEOTIDE SEQUENCE [LARGE SCALE GENOMIC DNA]</scope>
    <source>
        <strain evidence="3 4">DSM 45428</strain>
    </source>
</reference>
<evidence type="ECO:0000313" key="3">
    <source>
        <dbReference type="EMBL" id="TQS12735.1"/>
    </source>
</evidence>
<feature type="region of interest" description="Disordered" evidence="1">
    <location>
        <begin position="1"/>
        <end position="21"/>
    </location>
</feature>
<feature type="compositionally biased region" description="Basic residues" evidence="1">
    <location>
        <begin position="1"/>
        <end position="10"/>
    </location>
</feature>
<dbReference type="InterPro" id="IPR007278">
    <property type="entry name" value="DUF397"/>
</dbReference>
<dbReference type="AlphaFoldDB" id="A0A544Y7I8"/>
<gene>
    <name evidence="3" type="ORF">FLX08_36005</name>
</gene>
<evidence type="ECO:0000256" key="1">
    <source>
        <dbReference type="SAM" id="MobiDB-lite"/>
    </source>
</evidence>
<feature type="domain" description="DUF397" evidence="2">
    <location>
        <begin position="6"/>
        <end position="67"/>
    </location>
</feature>
<proteinExistence type="predicted"/>
<comment type="caution">
    <text evidence="3">The sequence shown here is derived from an EMBL/GenBank/DDBJ whole genome shotgun (WGS) entry which is preliminary data.</text>
</comment>
<sequence length="76" mass="8289">MDLSRARWRKSSYSGSNGGDCVEVAEIDGDGPEHKSGRLIAVRDSKDPDGPVLFFTPEEWKAFLLGVHAGEFEPAP</sequence>
<evidence type="ECO:0000313" key="4">
    <source>
        <dbReference type="Proteomes" id="UP000316541"/>
    </source>
</evidence>